<keyword evidence="3" id="KW-1185">Reference proteome</keyword>
<dbReference type="EMBL" id="PYDT01000005">
    <property type="protein sequence ID" value="THU60023.1"/>
    <property type="molecule type" value="Genomic_DNA"/>
</dbReference>
<protein>
    <submittedName>
        <fullName evidence="2">Uncharacterized protein</fullName>
    </submittedName>
</protein>
<proteinExistence type="predicted"/>
<gene>
    <name evidence="2" type="ORF">C4D60_Mb07t08260</name>
</gene>
<evidence type="ECO:0000256" key="1">
    <source>
        <dbReference type="SAM" id="MobiDB-lite"/>
    </source>
</evidence>
<evidence type="ECO:0000313" key="3">
    <source>
        <dbReference type="Proteomes" id="UP000317650"/>
    </source>
</evidence>
<feature type="region of interest" description="Disordered" evidence="1">
    <location>
        <begin position="135"/>
        <end position="155"/>
    </location>
</feature>
<evidence type="ECO:0000313" key="2">
    <source>
        <dbReference type="EMBL" id="THU60023.1"/>
    </source>
</evidence>
<dbReference type="Proteomes" id="UP000317650">
    <property type="component" value="Chromosome 7"/>
</dbReference>
<reference evidence="2 3" key="1">
    <citation type="journal article" date="2019" name="Nat. Plants">
        <title>Genome sequencing of Musa balbisiana reveals subgenome evolution and function divergence in polyploid bananas.</title>
        <authorList>
            <person name="Yao X."/>
        </authorList>
    </citation>
    <scope>NUCLEOTIDE SEQUENCE [LARGE SCALE GENOMIC DNA]</scope>
    <source>
        <strain evidence="3">cv. DH-PKW</strain>
        <tissue evidence="2">Leaves</tissue>
    </source>
</reference>
<organism evidence="2 3">
    <name type="scientific">Musa balbisiana</name>
    <name type="common">Banana</name>
    <dbReference type="NCBI Taxonomy" id="52838"/>
    <lineage>
        <taxon>Eukaryota</taxon>
        <taxon>Viridiplantae</taxon>
        <taxon>Streptophyta</taxon>
        <taxon>Embryophyta</taxon>
        <taxon>Tracheophyta</taxon>
        <taxon>Spermatophyta</taxon>
        <taxon>Magnoliopsida</taxon>
        <taxon>Liliopsida</taxon>
        <taxon>Zingiberales</taxon>
        <taxon>Musaceae</taxon>
        <taxon>Musa</taxon>
    </lineage>
</organism>
<accession>A0A4S8JDT3</accession>
<comment type="caution">
    <text evidence="2">The sequence shown here is derived from an EMBL/GenBank/DDBJ whole genome shotgun (WGS) entry which is preliminary data.</text>
</comment>
<dbReference type="AlphaFoldDB" id="A0A4S8JDT3"/>
<name>A0A4S8JDT3_MUSBA</name>
<sequence length="155" mass="17151">MAEEHASALGEEVARLKIELEENDEPLILSHDVETARSTAWGAEEALKEERLGLPKKVEEAIAEYKASTGFKRGLVRSSWATYEYGYRVAYARFQAKYPDLELELDPFVDNPTDQNVDMPANVSFNDLRNALGVTGEGPVVSPGGDNLGSLNRHQ</sequence>